<dbReference type="Gene3D" id="3.30.160.60">
    <property type="entry name" value="Classic Zinc Finger"/>
    <property type="match status" value="6"/>
</dbReference>
<dbReference type="PANTHER" id="PTHR24379:SF121">
    <property type="entry name" value="C2H2-TYPE DOMAIN-CONTAINING PROTEIN"/>
    <property type="match status" value="1"/>
</dbReference>
<dbReference type="SMART" id="SM00355">
    <property type="entry name" value="ZnF_C2H2"/>
    <property type="match status" value="16"/>
</dbReference>
<name>A0A834HPS0_RHYFE</name>
<evidence type="ECO:0000256" key="5">
    <source>
        <dbReference type="PROSITE-ProRule" id="PRU00042"/>
    </source>
</evidence>
<feature type="domain" description="C2H2-type" evidence="6">
    <location>
        <begin position="87"/>
        <end position="113"/>
    </location>
</feature>
<dbReference type="Pfam" id="PF00096">
    <property type="entry name" value="zf-C2H2"/>
    <property type="match status" value="1"/>
</dbReference>
<evidence type="ECO:0000313" key="7">
    <source>
        <dbReference type="EMBL" id="KAF7265583.1"/>
    </source>
</evidence>
<sequence>MNYEVFGFRDEFTDSDEEYKDEANLSSAEDCERHSNSIITGKKRSDKCLSVNIFQCSFCGYQTPFRYILKRHYQGCQMKSGPISRVWECSKCKKVFPHHSHLRRHKLKVHKSQIFSCRNCLLETTDEKNYKSHFIKDKCPKKKMYQCEKCPYKASSRARVIDHEKTHNPNRQGVSKKNFTCTECNRVLATLKLYKRHLMSHSSIKKNYCCEYCDYITEDLDSLDEHKMIHPNVREMLLVQCSRCDLNFFNLKELKEHLERDACTKRKRTARVTSSTKLKKEKASEVSEESTLAFTCHLCPYATKRLQLLTRHCLTIHHIDIYKKQKLSALDQEKGYVCTRCTFVTKYFSNLTRHIKLIHCLGNKGLANLKPRPAPNDNITEKNVSEYKCDVCDIVIVDQYQLAYHKFDKHRDKSELLKWKLKCSMCKYKSASKKLCFNHGKSHVKNASHSKVTFYQFYNGENRGTFFIDYIKNKVAIKTKTAKRDDLLDIIQGENIEEVHIDNDEDEEILQFRGKAQTLSFLEDICVEDEQGTSNLQNILEWTASDDIDLDNVENTVNNNEDEVLIIEVVNDDMGENNTAGTEPEDVTETVYICEKCNATINNQYDLQAHAELHSLEEEDPNLELTFYSNPKESDEKSSGCPELIFNCGLCQFCSDSQLLLDKHHLKVHYAKNENNETFPTDTNLTIKEELESEQSEVDCASDMLSADNNGLPRGKQTFKCTLCEETLIRKSLSFHTNQHAAELNDHELEVLYEEYKQNHFMYMYEVRAHSLAGEKLFLLGLPSYKCNTCGITINIKKNIKEHASVHTKEENNPNLKVSFSEFRSDKLIGTIITTGLPSTVRQLENRNTTPCHLEYDPTKPIYSCDECNFKTNFENELTKHKKLHWTHEKDKAYKEKNWISCNMCSFTCFNLEAFKDHIVNHKF</sequence>
<evidence type="ECO:0000256" key="2">
    <source>
        <dbReference type="ARBA" id="ARBA00022737"/>
    </source>
</evidence>
<gene>
    <name evidence="7" type="ORF">GWI33_021035</name>
</gene>
<dbReference type="AlphaFoldDB" id="A0A834HPS0"/>
<keyword evidence="4" id="KW-0862">Zinc</keyword>
<evidence type="ECO:0000259" key="6">
    <source>
        <dbReference type="PROSITE" id="PS50157"/>
    </source>
</evidence>
<feature type="domain" description="C2H2-type" evidence="6">
    <location>
        <begin position="179"/>
        <end position="206"/>
    </location>
</feature>
<reference evidence="7" key="1">
    <citation type="submission" date="2020-08" db="EMBL/GenBank/DDBJ databases">
        <title>Genome sequencing and assembly of the red palm weevil Rhynchophorus ferrugineus.</title>
        <authorList>
            <person name="Dias G.B."/>
            <person name="Bergman C.M."/>
            <person name="Manee M."/>
        </authorList>
    </citation>
    <scope>NUCLEOTIDE SEQUENCE</scope>
    <source>
        <strain evidence="7">AA-2017</strain>
        <tissue evidence="7">Whole larva</tissue>
    </source>
</reference>
<feature type="domain" description="C2H2-type" evidence="6">
    <location>
        <begin position="863"/>
        <end position="893"/>
    </location>
</feature>
<feature type="domain" description="C2H2-type" evidence="6">
    <location>
        <begin position="592"/>
        <end position="619"/>
    </location>
</feature>
<feature type="domain" description="C2H2-type" evidence="6">
    <location>
        <begin position="785"/>
        <end position="812"/>
    </location>
</feature>
<dbReference type="EMBL" id="JAACXV010014605">
    <property type="protein sequence ID" value="KAF7265583.1"/>
    <property type="molecule type" value="Genomic_DNA"/>
</dbReference>
<accession>A0A834HPS0</accession>
<evidence type="ECO:0000256" key="3">
    <source>
        <dbReference type="ARBA" id="ARBA00022771"/>
    </source>
</evidence>
<keyword evidence="1" id="KW-0479">Metal-binding</keyword>
<dbReference type="OrthoDB" id="3561125at2759"/>
<evidence type="ECO:0000313" key="8">
    <source>
        <dbReference type="Proteomes" id="UP000625711"/>
    </source>
</evidence>
<dbReference type="PROSITE" id="PS00028">
    <property type="entry name" value="ZINC_FINGER_C2H2_1"/>
    <property type="match status" value="5"/>
</dbReference>
<dbReference type="SUPFAM" id="SSF57667">
    <property type="entry name" value="beta-beta-alpha zinc fingers"/>
    <property type="match status" value="2"/>
</dbReference>
<keyword evidence="8" id="KW-1185">Reference proteome</keyword>
<evidence type="ECO:0000256" key="4">
    <source>
        <dbReference type="ARBA" id="ARBA00022833"/>
    </source>
</evidence>
<evidence type="ECO:0000256" key="1">
    <source>
        <dbReference type="ARBA" id="ARBA00022723"/>
    </source>
</evidence>
<keyword evidence="2" id="KW-0677">Repeat</keyword>
<proteinExistence type="predicted"/>
<dbReference type="PROSITE" id="PS50157">
    <property type="entry name" value="ZINC_FINGER_C2H2_2"/>
    <property type="match status" value="6"/>
</dbReference>
<dbReference type="InterPro" id="IPR013087">
    <property type="entry name" value="Znf_C2H2_type"/>
</dbReference>
<dbReference type="InterPro" id="IPR036236">
    <property type="entry name" value="Znf_C2H2_sf"/>
</dbReference>
<feature type="domain" description="C2H2-type" evidence="6">
    <location>
        <begin position="145"/>
        <end position="172"/>
    </location>
</feature>
<dbReference type="PANTHER" id="PTHR24379">
    <property type="entry name" value="KRAB AND ZINC FINGER DOMAIN-CONTAINING"/>
    <property type="match status" value="1"/>
</dbReference>
<dbReference type="Proteomes" id="UP000625711">
    <property type="component" value="Unassembled WGS sequence"/>
</dbReference>
<comment type="caution">
    <text evidence="7">The sequence shown here is derived from an EMBL/GenBank/DDBJ whole genome shotgun (WGS) entry which is preliminary data.</text>
</comment>
<protein>
    <recommendedName>
        <fullName evidence="6">C2H2-type domain-containing protein</fullName>
    </recommendedName>
</protein>
<dbReference type="GO" id="GO:0008270">
    <property type="term" value="F:zinc ion binding"/>
    <property type="evidence" value="ECO:0007669"/>
    <property type="project" value="UniProtKB-KW"/>
</dbReference>
<keyword evidence="3 5" id="KW-0863">Zinc-finger</keyword>
<organism evidence="7 8">
    <name type="scientific">Rhynchophorus ferrugineus</name>
    <name type="common">Red palm weevil</name>
    <name type="synonym">Curculio ferrugineus</name>
    <dbReference type="NCBI Taxonomy" id="354439"/>
    <lineage>
        <taxon>Eukaryota</taxon>
        <taxon>Metazoa</taxon>
        <taxon>Ecdysozoa</taxon>
        <taxon>Arthropoda</taxon>
        <taxon>Hexapoda</taxon>
        <taxon>Insecta</taxon>
        <taxon>Pterygota</taxon>
        <taxon>Neoptera</taxon>
        <taxon>Endopterygota</taxon>
        <taxon>Coleoptera</taxon>
        <taxon>Polyphaga</taxon>
        <taxon>Cucujiformia</taxon>
        <taxon>Curculionidae</taxon>
        <taxon>Dryophthorinae</taxon>
        <taxon>Rhynchophorus</taxon>
    </lineage>
</organism>